<dbReference type="OrthoDB" id="9782011at2"/>
<dbReference type="InterPro" id="IPR043130">
    <property type="entry name" value="CDP-OH_PTrfase_TM_dom"/>
</dbReference>
<dbReference type="GO" id="GO:0016020">
    <property type="term" value="C:membrane"/>
    <property type="evidence" value="ECO:0007669"/>
    <property type="project" value="InterPro"/>
</dbReference>
<organism evidence="4 5">
    <name type="scientific">Amaricoccus solimangrovi</name>
    <dbReference type="NCBI Taxonomy" id="2589815"/>
    <lineage>
        <taxon>Bacteria</taxon>
        <taxon>Pseudomonadati</taxon>
        <taxon>Pseudomonadota</taxon>
        <taxon>Alphaproteobacteria</taxon>
        <taxon>Rhodobacterales</taxon>
        <taxon>Paracoccaceae</taxon>
        <taxon>Amaricoccus</taxon>
    </lineage>
</organism>
<keyword evidence="5" id="KW-1185">Reference proteome</keyword>
<dbReference type="EMBL" id="VFRP01000029">
    <property type="protein sequence ID" value="TPE47582.1"/>
    <property type="molecule type" value="Genomic_DNA"/>
</dbReference>
<dbReference type="GO" id="GO:0008654">
    <property type="term" value="P:phospholipid biosynthetic process"/>
    <property type="evidence" value="ECO:0007669"/>
    <property type="project" value="InterPro"/>
</dbReference>
<keyword evidence="1 2" id="KW-0808">Transferase</keyword>
<comment type="caution">
    <text evidence="4">The sequence shown here is derived from an EMBL/GenBank/DDBJ whole genome shotgun (WGS) entry which is preliminary data.</text>
</comment>
<keyword evidence="3" id="KW-1133">Transmembrane helix</keyword>
<name>A0A501WFK0_9RHOB</name>
<evidence type="ECO:0000313" key="5">
    <source>
        <dbReference type="Proteomes" id="UP000319255"/>
    </source>
</evidence>
<sequence length="213" mass="21334">MLAAAWAAPAGAAPACLALAIFAVVVAVARGGLDGFHPPDRFGAANAVTLARAGGAALIAAAGIAGAAPAGAAAWGVALASAALLALDGIDGWLARRAGLASPFGARFDMEVDALTGLALALLVWQMGKAGPWVLGLGLMRYAFLGLGRLRPAFAAPLPPSRRRKAVCVVQLAALTLLVAPPVVPPLSQAIAAGALALLGWSFARDLLWLARR</sequence>
<protein>
    <submittedName>
        <fullName evidence="4">CDP-alcohol phosphatidyltransferase</fullName>
    </submittedName>
</protein>
<feature type="transmembrane region" description="Helical" evidence="3">
    <location>
        <begin position="50"/>
        <end position="68"/>
    </location>
</feature>
<dbReference type="AlphaFoldDB" id="A0A501WFK0"/>
<keyword evidence="3" id="KW-0472">Membrane</keyword>
<dbReference type="Gene3D" id="1.20.120.1760">
    <property type="match status" value="1"/>
</dbReference>
<feature type="transmembrane region" description="Helical" evidence="3">
    <location>
        <begin position="166"/>
        <end position="184"/>
    </location>
</feature>
<dbReference type="PROSITE" id="PS00379">
    <property type="entry name" value="CDP_ALCOHOL_P_TRANSF"/>
    <property type="match status" value="1"/>
</dbReference>
<reference evidence="4 5" key="1">
    <citation type="submission" date="2019-06" db="EMBL/GenBank/DDBJ databases">
        <title>A novel bacterium of genus Amaricoccus, isolated from marine sediment.</title>
        <authorList>
            <person name="Huang H."/>
            <person name="Mo K."/>
            <person name="Hu Y."/>
        </authorList>
    </citation>
    <scope>NUCLEOTIDE SEQUENCE [LARGE SCALE GENOMIC DNA]</scope>
    <source>
        <strain evidence="4 5">HB172011</strain>
    </source>
</reference>
<evidence type="ECO:0000256" key="1">
    <source>
        <dbReference type="ARBA" id="ARBA00022679"/>
    </source>
</evidence>
<gene>
    <name evidence="4" type="ORF">FJM51_19745</name>
</gene>
<feature type="transmembrane region" description="Helical" evidence="3">
    <location>
        <begin position="74"/>
        <end position="94"/>
    </location>
</feature>
<feature type="transmembrane region" description="Helical" evidence="3">
    <location>
        <begin position="6"/>
        <end position="29"/>
    </location>
</feature>
<comment type="similarity">
    <text evidence="2">Belongs to the CDP-alcohol phosphatidyltransferase class-I family.</text>
</comment>
<feature type="transmembrane region" description="Helical" evidence="3">
    <location>
        <begin position="190"/>
        <end position="211"/>
    </location>
</feature>
<feature type="transmembrane region" description="Helical" evidence="3">
    <location>
        <begin position="133"/>
        <end position="154"/>
    </location>
</feature>
<proteinExistence type="inferred from homology"/>
<dbReference type="Proteomes" id="UP000319255">
    <property type="component" value="Unassembled WGS sequence"/>
</dbReference>
<dbReference type="Pfam" id="PF01066">
    <property type="entry name" value="CDP-OH_P_transf"/>
    <property type="match status" value="1"/>
</dbReference>
<evidence type="ECO:0000256" key="2">
    <source>
        <dbReference type="RuleBase" id="RU003750"/>
    </source>
</evidence>
<keyword evidence="3" id="KW-0812">Transmembrane</keyword>
<dbReference type="InterPro" id="IPR000462">
    <property type="entry name" value="CDP-OH_P_trans"/>
</dbReference>
<evidence type="ECO:0000313" key="4">
    <source>
        <dbReference type="EMBL" id="TPE47582.1"/>
    </source>
</evidence>
<dbReference type="GO" id="GO:0016780">
    <property type="term" value="F:phosphotransferase activity, for other substituted phosphate groups"/>
    <property type="evidence" value="ECO:0007669"/>
    <property type="project" value="InterPro"/>
</dbReference>
<dbReference type="InterPro" id="IPR048254">
    <property type="entry name" value="CDP_ALCOHOL_P_TRANSF_CS"/>
</dbReference>
<evidence type="ECO:0000256" key="3">
    <source>
        <dbReference type="SAM" id="Phobius"/>
    </source>
</evidence>
<accession>A0A501WFK0</accession>